<sequence>MSLNPDEYTLVRSVSEEQYSKATFHSHFEWGYQIMTMPEYFERQRLLGDLEFAKGKTTTWLFGKKEAFESNKESLDFYCNSESIETKVLIKRYDSDKIVEGTSHSIPTVVCHKEHRGRKYGQLMLSKLHSELSQITQVSTLNSDIGKEFYARFGWDAYDSIICKVPVTCNIIEQIQHKQDTKFTTAPIDPEVAKKLSLADIGTIKRELLSLEPKNTTKVVMLPEYSWYEWRWVRDKYEGCDIMGVKQIPKVFGAYINSDLGGMKFESNDEFFEDIDAPSFLIWTQRFREECLMVLRSRINKAEDIIPLLEAAVLEAKKFDLPKVVFWNVDPKCHDILKDQFGAELDELDKCIPCMTLFDKRPDEKVEWIANENYAYV</sequence>
<accession>A0A2T9Z1N5</accession>
<evidence type="ECO:0000259" key="1">
    <source>
        <dbReference type="Pfam" id="PF22998"/>
    </source>
</evidence>
<dbReference type="EMBL" id="MBFT01001269">
    <property type="protein sequence ID" value="PVU84610.1"/>
    <property type="molecule type" value="Genomic_DNA"/>
</dbReference>
<dbReference type="Gene3D" id="3.40.630.30">
    <property type="match status" value="1"/>
</dbReference>
<dbReference type="PANTHER" id="PTHR34815:SF2">
    <property type="entry name" value="N-ACETYLTRANSFERASE DOMAIN-CONTAINING PROTEIN"/>
    <property type="match status" value="1"/>
</dbReference>
<keyword evidence="4" id="KW-1185">Reference proteome</keyword>
<dbReference type="EMBL" id="MBFT01000077">
    <property type="protein sequence ID" value="PVU98502.1"/>
    <property type="molecule type" value="Genomic_DNA"/>
</dbReference>
<dbReference type="OrthoDB" id="2020070at2759"/>
<dbReference type="SUPFAM" id="SSF55729">
    <property type="entry name" value="Acyl-CoA N-acyltransferases (Nat)"/>
    <property type="match status" value="1"/>
</dbReference>
<proteinExistence type="predicted"/>
<organism evidence="3 4">
    <name type="scientific">Furculomyces boomerangus</name>
    <dbReference type="NCBI Taxonomy" id="61424"/>
    <lineage>
        <taxon>Eukaryota</taxon>
        <taxon>Fungi</taxon>
        <taxon>Fungi incertae sedis</taxon>
        <taxon>Zoopagomycota</taxon>
        <taxon>Kickxellomycotina</taxon>
        <taxon>Harpellomycetes</taxon>
        <taxon>Harpellales</taxon>
        <taxon>Harpellaceae</taxon>
        <taxon>Furculomyces</taxon>
    </lineage>
</organism>
<dbReference type="PANTHER" id="PTHR34815">
    <property type="entry name" value="LYSINE ACETYLTRANSFERASE"/>
    <property type="match status" value="1"/>
</dbReference>
<evidence type="ECO:0000313" key="3">
    <source>
        <dbReference type="EMBL" id="PVU98502.1"/>
    </source>
</evidence>
<dbReference type="InterPro" id="IPR016181">
    <property type="entry name" value="Acyl_CoA_acyltransferase"/>
</dbReference>
<comment type="caution">
    <text evidence="3">The sequence shown here is derived from an EMBL/GenBank/DDBJ whole genome shotgun (WGS) entry which is preliminary data.</text>
</comment>
<evidence type="ECO:0000313" key="2">
    <source>
        <dbReference type="EMBL" id="PVU84610.1"/>
    </source>
</evidence>
<protein>
    <recommendedName>
        <fullName evidence="1">LYC1 C-terminal domain-containing protein</fullName>
    </recommendedName>
</protein>
<dbReference type="Proteomes" id="UP000245699">
    <property type="component" value="Unassembled WGS sequence"/>
</dbReference>
<dbReference type="InterPro" id="IPR053013">
    <property type="entry name" value="LAT"/>
</dbReference>
<dbReference type="STRING" id="61424.A0A2T9Z1N5"/>
<dbReference type="AlphaFoldDB" id="A0A2T9Z1N5"/>
<reference evidence="3 4" key="1">
    <citation type="journal article" date="2018" name="MBio">
        <title>Comparative Genomics Reveals the Core Gene Toolbox for the Fungus-Insect Symbiosis.</title>
        <authorList>
            <person name="Wang Y."/>
            <person name="Stata M."/>
            <person name="Wang W."/>
            <person name="Stajich J.E."/>
            <person name="White M.M."/>
            <person name="Moncalvo J.M."/>
        </authorList>
    </citation>
    <scope>NUCLEOTIDE SEQUENCE [LARGE SCALE GENOMIC DNA]</scope>
    <source>
        <strain evidence="3 4">AUS-77-4</strain>
    </source>
</reference>
<dbReference type="InterPro" id="IPR055100">
    <property type="entry name" value="GNAT_LYC1-like"/>
</dbReference>
<name>A0A2T9Z1N5_9FUNG</name>
<gene>
    <name evidence="3" type="ORF">BB559_001512</name>
    <name evidence="2" type="ORF">BB559_007521</name>
</gene>
<feature type="domain" description="LYC1 C-terminal" evidence="1">
    <location>
        <begin position="176"/>
        <end position="376"/>
    </location>
</feature>
<evidence type="ECO:0000313" key="4">
    <source>
        <dbReference type="Proteomes" id="UP000245699"/>
    </source>
</evidence>
<dbReference type="Pfam" id="PF22998">
    <property type="entry name" value="GNAT_LYC1-like"/>
    <property type="match status" value="1"/>
</dbReference>